<name>A0A109UWC6_9SACH</name>
<protein>
    <submittedName>
        <fullName evidence="1">HBL139Cp</fullName>
    </submittedName>
</protein>
<reference evidence="1 2" key="1">
    <citation type="submission" date="2016-01" db="EMBL/GenBank/DDBJ databases">
        <title>Genome sequence of the yeast Holleya sinecauda.</title>
        <authorList>
            <person name="Dietrich F.S."/>
        </authorList>
    </citation>
    <scope>NUCLEOTIDE SEQUENCE [LARGE SCALE GENOMIC DNA]</scope>
    <source>
        <strain evidence="1 2">ATCC 58844</strain>
    </source>
</reference>
<proteinExistence type="predicted"/>
<keyword evidence="2" id="KW-1185">Reference proteome</keyword>
<gene>
    <name evidence="1" type="ORF">AW171_hschr2279</name>
</gene>
<evidence type="ECO:0000313" key="2">
    <source>
        <dbReference type="Proteomes" id="UP000243052"/>
    </source>
</evidence>
<accession>A0A109UWC6</accession>
<dbReference type="EMBL" id="CP014242">
    <property type="protein sequence ID" value="AMD18763.1"/>
    <property type="molecule type" value="Genomic_DNA"/>
</dbReference>
<dbReference type="GeneID" id="28721925"/>
<evidence type="ECO:0000313" key="1">
    <source>
        <dbReference type="EMBL" id="AMD18763.1"/>
    </source>
</evidence>
<organism evidence="1 2">
    <name type="scientific">Eremothecium sinecaudum</name>
    <dbReference type="NCBI Taxonomy" id="45286"/>
    <lineage>
        <taxon>Eukaryota</taxon>
        <taxon>Fungi</taxon>
        <taxon>Dikarya</taxon>
        <taxon>Ascomycota</taxon>
        <taxon>Saccharomycotina</taxon>
        <taxon>Saccharomycetes</taxon>
        <taxon>Saccharomycetales</taxon>
        <taxon>Saccharomycetaceae</taxon>
        <taxon>Eremothecium</taxon>
    </lineage>
</organism>
<dbReference type="Proteomes" id="UP000243052">
    <property type="component" value="Chromosome ii"/>
</dbReference>
<dbReference type="RefSeq" id="XP_017985759.1">
    <property type="nucleotide sequence ID" value="XM_018130145.1"/>
</dbReference>
<dbReference type="AlphaFoldDB" id="A0A109UWC6"/>
<sequence length="233" mass="26725">MDAFFGSDDYELDDTILNDPSGFILDGISWRFYYSHSKIITVKLIEVISTIYEASSEVKYKESVNAVYITIVPHDSSKPCWYLFLYNSCVIVTSNVEIMTGENGNLWEEVNSFPFEVNFSARMMRRVVDSVSPFCRSLMRVSFQVKEMTKHLEKFDIEVDIDDLKNKDDEQPFNKILMNHLHEQIGLEPTMPINHIKIPKSLLLTSKYVRFIGFSCLLGTSAVAAIVADEMSE</sequence>